<dbReference type="AlphaFoldDB" id="A0A0E9UPC5"/>
<organism evidence="1">
    <name type="scientific">Anguilla anguilla</name>
    <name type="common">European freshwater eel</name>
    <name type="synonym">Muraena anguilla</name>
    <dbReference type="NCBI Taxonomy" id="7936"/>
    <lineage>
        <taxon>Eukaryota</taxon>
        <taxon>Metazoa</taxon>
        <taxon>Chordata</taxon>
        <taxon>Craniata</taxon>
        <taxon>Vertebrata</taxon>
        <taxon>Euteleostomi</taxon>
        <taxon>Actinopterygii</taxon>
        <taxon>Neopterygii</taxon>
        <taxon>Teleostei</taxon>
        <taxon>Anguilliformes</taxon>
        <taxon>Anguillidae</taxon>
        <taxon>Anguilla</taxon>
    </lineage>
</organism>
<sequence length="35" mass="4047">MAWRHMLVSDKATDTAMNTKLTLLHTKSRLYDAIL</sequence>
<reference evidence="1" key="2">
    <citation type="journal article" date="2015" name="Fish Shellfish Immunol.">
        <title>Early steps in the European eel (Anguilla anguilla)-Vibrio vulnificus interaction in the gills: Role of the RtxA13 toxin.</title>
        <authorList>
            <person name="Callol A."/>
            <person name="Pajuelo D."/>
            <person name="Ebbesson L."/>
            <person name="Teles M."/>
            <person name="MacKenzie S."/>
            <person name="Amaro C."/>
        </authorList>
    </citation>
    <scope>NUCLEOTIDE SEQUENCE</scope>
</reference>
<name>A0A0E9UPC5_ANGAN</name>
<proteinExistence type="predicted"/>
<evidence type="ECO:0000313" key="1">
    <source>
        <dbReference type="EMBL" id="JAH67075.1"/>
    </source>
</evidence>
<protein>
    <submittedName>
        <fullName evidence="1">Uncharacterized protein</fullName>
    </submittedName>
</protein>
<dbReference type="EMBL" id="GBXM01041502">
    <property type="protein sequence ID" value="JAH67075.1"/>
    <property type="molecule type" value="Transcribed_RNA"/>
</dbReference>
<reference evidence="1" key="1">
    <citation type="submission" date="2014-11" db="EMBL/GenBank/DDBJ databases">
        <authorList>
            <person name="Amaro Gonzalez C."/>
        </authorList>
    </citation>
    <scope>NUCLEOTIDE SEQUENCE</scope>
</reference>
<accession>A0A0E9UPC5</accession>